<dbReference type="GeneID" id="13797346"/>
<dbReference type="Gene3D" id="3.40.1010.10">
    <property type="entry name" value="Cobalt-precorrin-4 Transmethylase, Domain 1"/>
    <property type="match status" value="1"/>
</dbReference>
<dbReference type="Pfam" id="PF00590">
    <property type="entry name" value="TP_methylase"/>
    <property type="match status" value="1"/>
</dbReference>
<feature type="domain" description="Tetrapyrrole methylase" evidence="7">
    <location>
        <begin position="7"/>
        <end position="214"/>
    </location>
</feature>
<dbReference type="UniPathway" id="UPA00148"/>
<dbReference type="PANTHER" id="PTHR45790:SF4">
    <property type="entry name" value="COBALT-PRECORRIN-4 C(11)-METHYLTRANSFERASE"/>
    <property type="match status" value="1"/>
</dbReference>
<evidence type="ECO:0000256" key="6">
    <source>
        <dbReference type="ARBA" id="ARBA00022691"/>
    </source>
</evidence>
<dbReference type="EMBL" id="CP002408">
    <property type="protein sequence ID" value="AFU60448.1"/>
    <property type="molecule type" value="Genomic_DNA"/>
</dbReference>
<evidence type="ECO:0000256" key="2">
    <source>
        <dbReference type="ARBA" id="ARBA00005879"/>
    </source>
</evidence>
<dbReference type="Proteomes" id="UP000008037">
    <property type="component" value="Chromosome"/>
</dbReference>
<dbReference type="PANTHER" id="PTHR45790">
    <property type="entry name" value="SIROHEME SYNTHASE-RELATED"/>
    <property type="match status" value="1"/>
</dbReference>
<keyword evidence="3" id="KW-0169">Cobalamin biosynthesis</keyword>
<dbReference type="InterPro" id="IPR014777">
    <property type="entry name" value="4pyrrole_Mease_sub1"/>
</dbReference>
<dbReference type="Gene3D" id="3.30.950.10">
    <property type="entry name" value="Methyltransferase, Cobalt-precorrin-4 Transmethylase, Domain 2"/>
    <property type="match status" value="1"/>
</dbReference>
<evidence type="ECO:0000313" key="9">
    <source>
        <dbReference type="Proteomes" id="UP000008037"/>
    </source>
</evidence>
<dbReference type="FunCoup" id="K0ILI8">
    <property type="interactions" value="61"/>
</dbReference>
<evidence type="ECO:0000313" key="8">
    <source>
        <dbReference type="EMBL" id="AFU60448.1"/>
    </source>
</evidence>
<dbReference type="CDD" id="cd11641">
    <property type="entry name" value="Precorrin-4_C11-MT"/>
    <property type="match status" value="1"/>
</dbReference>
<evidence type="ECO:0000256" key="4">
    <source>
        <dbReference type="ARBA" id="ARBA00022603"/>
    </source>
</evidence>
<dbReference type="STRING" id="1237085.Ngar_c35350"/>
<keyword evidence="9" id="KW-1185">Reference proteome</keyword>
<dbReference type="InterPro" id="IPR050161">
    <property type="entry name" value="Siro_Cobalamin_biosynth"/>
</dbReference>
<dbReference type="GO" id="GO:0046026">
    <property type="term" value="F:precorrin-4 C11-methyltransferase activity"/>
    <property type="evidence" value="ECO:0007669"/>
    <property type="project" value="UniProtKB-EC"/>
</dbReference>
<dbReference type="KEGG" id="nga:Ngar_c35350"/>
<dbReference type="NCBIfam" id="TIGR01465">
    <property type="entry name" value="cobM_cbiF"/>
    <property type="match status" value="1"/>
</dbReference>
<dbReference type="SUPFAM" id="SSF53790">
    <property type="entry name" value="Tetrapyrrole methylase"/>
    <property type="match status" value="1"/>
</dbReference>
<dbReference type="InterPro" id="IPR006362">
    <property type="entry name" value="Cbl_synth_CobM/CibF"/>
</dbReference>
<keyword evidence="5 8" id="KW-0808">Transferase</keyword>
<dbReference type="AlphaFoldDB" id="K0ILI8"/>
<dbReference type="InterPro" id="IPR000878">
    <property type="entry name" value="4pyrrol_Mease"/>
</dbReference>
<dbReference type="HOGENOM" id="CLU_011276_7_1_2"/>
<dbReference type="RefSeq" id="WP_015020980.1">
    <property type="nucleotide sequence ID" value="NC_018719.1"/>
</dbReference>
<organism evidence="8 9">
    <name type="scientific">Nitrososphaera gargensis (strain Ga9.2)</name>
    <dbReference type="NCBI Taxonomy" id="1237085"/>
    <lineage>
        <taxon>Archaea</taxon>
        <taxon>Nitrososphaerota</taxon>
        <taxon>Nitrososphaeria</taxon>
        <taxon>Nitrososphaerales</taxon>
        <taxon>Nitrososphaeraceae</taxon>
        <taxon>Nitrososphaera</taxon>
    </lineage>
</organism>
<dbReference type="GO" id="GO:0032259">
    <property type="term" value="P:methylation"/>
    <property type="evidence" value="ECO:0007669"/>
    <property type="project" value="UniProtKB-KW"/>
</dbReference>
<dbReference type="InterPro" id="IPR003043">
    <property type="entry name" value="Uropor_MeTrfase_CS"/>
</dbReference>
<dbReference type="InterPro" id="IPR035996">
    <property type="entry name" value="4pyrrol_Methylase_sf"/>
</dbReference>
<comment type="similarity">
    <text evidence="2">Belongs to the precorrin methyltransferase family.</text>
</comment>
<dbReference type="PROSITE" id="PS00839">
    <property type="entry name" value="SUMT_1"/>
    <property type="match status" value="1"/>
</dbReference>
<dbReference type="PATRIC" id="fig|1237085.11.peg.3540"/>
<accession>K0ILI8</accession>
<proteinExistence type="inferred from homology"/>
<evidence type="ECO:0000256" key="3">
    <source>
        <dbReference type="ARBA" id="ARBA00022573"/>
    </source>
</evidence>
<dbReference type="InParanoid" id="K0ILI8"/>
<dbReference type="InterPro" id="IPR014776">
    <property type="entry name" value="4pyrrole_Mease_sub2"/>
</dbReference>
<dbReference type="EC" id="2.1.1.133" evidence="8"/>
<protein>
    <submittedName>
        <fullName evidence="8">Precorrin-4 C11-methyltransferase</fullName>
        <ecNumber evidence="8">2.1.1.133</ecNumber>
    </submittedName>
</protein>
<keyword evidence="4 8" id="KW-0489">Methyltransferase</keyword>
<keyword evidence="6" id="KW-0949">S-adenosyl-L-methionine</keyword>
<gene>
    <name evidence="8" type="primary">cobM</name>
    <name evidence="8" type="ordered locus">Ngar_c35350</name>
</gene>
<evidence type="ECO:0000259" key="7">
    <source>
        <dbReference type="Pfam" id="PF00590"/>
    </source>
</evidence>
<evidence type="ECO:0000256" key="5">
    <source>
        <dbReference type="ARBA" id="ARBA00022679"/>
    </source>
</evidence>
<reference evidence="8 9" key="1">
    <citation type="journal article" date="2012" name="Environ. Microbiol.">
        <title>The genome of the ammonia-oxidizing Candidatus Nitrososphaera gargensis: insights into metabolic versatility and environmental adaptations.</title>
        <authorList>
            <person name="Spang A."/>
            <person name="Poehlein A."/>
            <person name="Offre P."/>
            <person name="Zumbragel S."/>
            <person name="Haider S."/>
            <person name="Rychlik N."/>
            <person name="Nowka B."/>
            <person name="Schmeisser C."/>
            <person name="Lebedeva E.V."/>
            <person name="Rattei T."/>
            <person name="Bohm C."/>
            <person name="Schmid M."/>
            <person name="Galushko A."/>
            <person name="Hatzenpichler R."/>
            <person name="Weinmaier T."/>
            <person name="Daniel R."/>
            <person name="Schleper C."/>
            <person name="Spieck E."/>
            <person name="Streit W."/>
            <person name="Wagner M."/>
        </authorList>
    </citation>
    <scope>NUCLEOTIDE SEQUENCE [LARGE SCALE GENOMIC DNA]</scope>
    <source>
        <strain evidence="9">Ga9.2</strain>
    </source>
</reference>
<dbReference type="GO" id="GO:0009236">
    <property type="term" value="P:cobalamin biosynthetic process"/>
    <property type="evidence" value="ECO:0007669"/>
    <property type="project" value="UniProtKB-UniPathway"/>
</dbReference>
<name>K0ILI8_NITGG</name>
<sequence>MPESSNTVYFVGSGPGDPELITLKAKKLVEQADVIIYSGSLFNPKNLEYARKDAKLYDAAVIDREKIYQILRDSAKEGKLAIRFHDGDPALFSTIREQIDKLEADGIKCKVVPGVTAILGAAADLNLELTLPGITQTLIVTRAELRTPVPARESIAELAKHGATMVFYLSVHLIGDVVKELLKGGVYTENTPAAVVYRATWEDEKIIKGTLGDIAKKTREAKIIKTALIIVGDVIAPAKYEYSKVYDAGFTHGYRKAVVKEEEKKG</sequence>
<comment type="pathway">
    <text evidence="1">Cofactor biosynthesis; adenosylcobalamin biosynthesis.</text>
</comment>
<evidence type="ECO:0000256" key="1">
    <source>
        <dbReference type="ARBA" id="ARBA00004953"/>
    </source>
</evidence>
<dbReference type="OrthoDB" id="6633at2157"/>